<evidence type="ECO:0000313" key="6">
    <source>
        <dbReference type="EMBL" id="SVA91126.1"/>
    </source>
</evidence>
<keyword evidence="3" id="KW-0378">Hydrolase</keyword>
<protein>
    <recommendedName>
        <fullName evidence="5">Sulfatase N-terminal domain-containing protein</fullName>
    </recommendedName>
</protein>
<dbReference type="Gene3D" id="3.40.720.10">
    <property type="entry name" value="Alkaline Phosphatase, subunit A"/>
    <property type="match status" value="1"/>
</dbReference>
<name>A0A381ZPC2_9ZZZZ</name>
<dbReference type="AlphaFoldDB" id="A0A381ZPC2"/>
<accession>A0A381ZPC2</accession>
<dbReference type="Pfam" id="PF00884">
    <property type="entry name" value="Sulfatase"/>
    <property type="match status" value="1"/>
</dbReference>
<dbReference type="PANTHER" id="PTHR42693:SF53">
    <property type="entry name" value="ENDO-4-O-SULFATASE"/>
    <property type="match status" value="1"/>
</dbReference>
<gene>
    <name evidence="6" type="ORF">METZ01_LOCUS143980</name>
</gene>
<dbReference type="CDD" id="cd16027">
    <property type="entry name" value="SGSH"/>
    <property type="match status" value="1"/>
</dbReference>
<organism evidence="6">
    <name type="scientific">marine metagenome</name>
    <dbReference type="NCBI Taxonomy" id="408172"/>
    <lineage>
        <taxon>unclassified sequences</taxon>
        <taxon>metagenomes</taxon>
        <taxon>ecological metagenomes</taxon>
    </lineage>
</organism>
<dbReference type="PROSITE" id="PS00523">
    <property type="entry name" value="SULFATASE_1"/>
    <property type="match status" value="1"/>
</dbReference>
<dbReference type="PANTHER" id="PTHR42693">
    <property type="entry name" value="ARYLSULFATASE FAMILY MEMBER"/>
    <property type="match status" value="1"/>
</dbReference>
<evidence type="ECO:0000256" key="2">
    <source>
        <dbReference type="ARBA" id="ARBA00022723"/>
    </source>
</evidence>
<dbReference type="EMBL" id="UINC01022135">
    <property type="protein sequence ID" value="SVA91126.1"/>
    <property type="molecule type" value="Genomic_DNA"/>
</dbReference>
<evidence type="ECO:0000256" key="4">
    <source>
        <dbReference type="ARBA" id="ARBA00022837"/>
    </source>
</evidence>
<sequence length="371" mass="41618">MKYTSRKQSRRHWVTVLIAAVCSLSLASTIVAQQVAPEKRPNIVMIVADDMNWDTPGCLGGAGPDITPNIDRLASEGIRFEHAYVNIAVCTPSRSVMLTGLYSHNNGAEGFQRIHPGTPTLPAILSEEGYLCGTIGKPLRQQDVFHWSVNYRWQGTGDENRWGRDPEVYRRFAKSFFQMAKVAQQPFFLMASSHDPHRPYGGGKSNAPHFERTKSSRTYKPSEVKVPGFLPDIPDVRKEMAGYCTSARRLDDMVAAILSELAKTQNIDGTVVVFLSDHGMSVPFAKTNCYVESTRTPLIIRWPKQIQKKQVDREHMISTVDLLPTLLEAVGLPLPEKLDGRSFFPLLKGERQSGRDAIFAQFHHIHGRNPY</sequence>
<dbReference type="InterPro" id="IPR050738">
    <property type="entry name" value="Sulfatase"/>
</dbReference>
<dbReference type="GO" id="GO:0046872">
    <property type="term" value="F:metal ion binding"/>
    <property type="evidence" value="ECO:0007669"/>
    <property type="project" value="UniProtKB-KW"/>
</dbReference>
<reference evidence="6" key="1">
    <citation type="submission" date="2018-05" db="EMBL/GenBank/DDBJ databases">
        <authorList>
            <person name="Lanie J.A."/>
            <person name="Ng W.-L."/>
            <person name="Kazmierczak K.M."/>
            <person name="Andrzejewski T.M."/>
            <person name="Davidsen T.M."/>
            <person name="Wayne K.J."/>
            <person name="Tettelin H."/>
            <person name="Glass J.I."/>
            <person name="Rusch D."/>
            <person name="Podicherti R."/>
            <person name="Tsui H.-C.T."/>
            <person name="Winkler M.E."/>
        </authorList>
    </citation>
    <scope>NUCLEOTIDE SEQUENCE</scope>
</reference>
<feature type="domain" description="Sulfatase N-terminal" evidence="5">
    <location>
        <begin position="41"/>
        <end position="331"/>
    </location>
</feature>
<comment type="similarity">
    <text evidence="1">Belongs to the sulfatase family.</text>
</comment>
<evidence type="ECO:0000259" key="5">
    <source>
        <dbReference type="Pfam" id="PF00884"/>
    </source>
</evidence>
<dbReference type="InterPro" id="IPR017850">
    <property type="entry name" value="Alkaline_phosphatase_core_sf"/>
</dbReference>
<evidence type="ECO:0000256" key="3">
    <source>
        <dbReference type="ARBA" id="ARBA00022801"/>
    </source>
</evidence>
<keyword evidence="2" id="KW-0479">Metal-binding</keyword>
<feature type="non-terminal residue" evidence="6">
    <location>
        <position position="371"/>
    </location>
</feature>
<dbReference type="SUPFAM" id="SSF53649">
    <property type="entry name" value="Alkaline phosphatase-like"/>
    <property type="match status" value="1"/>
</dbReference>
<keyword evidence="4" id="KW-0106">Calcium</keyword>
<dbReference type="GO" id="GO:0004065">
    <property type="term" value="F:arylsulfatase activity"/>
    <property type="evidence" value="ECO:0007669"/>
    <property type="project" value="TreeGrafter"/>
</dbReference>
<proteinExistence type="inferred from homology"/>
<dbReference type="InterPro" id="IPR000917">
    <property type="entry name" value="Sulfatase_N"/>
</dbReference>
<dbReference type="InterPro" id="IPR024607">
    <property type="entry name" value="Sulfatase_CS"/>
</dbReference>
<evidence type="ECO:0000256" key="1">
    <source>
        <dbReference type="ARBA" id="ARBA00008779"/>
    </source>
</evidence>